<sequence length="1673" mass="185060">MHHDSMPVSRHLVLATVTGFPDTHVAYPYCLCCYSKLLKDQNQDCWLCCKCGQSCRSDQVEWRYRLALTITDGDTIASVCLFGSMLDQFFGCTATQFKRYFLRLESSCDHSDELLKRAVEQSFIGHSYYFGFKTTGTINRQGPNAPITLRQLVSNLETKCQTSHESVSNIVAFQILPSTTTTQSTVLDLVCLDLRKKSSVLTERSPSEEVEAHLTTDQTFSPVRIHGATNEPSVSFCDANRSAEGYKDLTHSPSFVSVCGSSFGQETALLSCDMSKSVNNISCEVLSQLHSTNTCDQTATKGNPNEKDSLGQFSTEQQSSDDVISSEKYAPDFSCMDKSSAYSSLLGIQESSASHELMKSRSQRLDSSGYNSLLKSLLSLDGNSKEFSGIDGSINQGSWNKENVSNYKLGVESVKENDPFSGSLNNSAILLACFDCTAKSSSKPMFNSDNVEKSSAKSEHPSSKGKHVLVTRASRDNVSCVTNVHIGCNQENSNTGDRIKDRFKQFASVRNNRNRKKSNDKNHILANTESTSDQLLMSGRVGTPVGNTSKVFMSDGDRNTMKEGKVPLLTSDTKMKNQNHALAFPESEDMWAYLTDEEEFCNAGNISVGRPHTVQSKGGNNVTENVNISQVYKRTPNTVQSKGGNHVTENVNISKVYERTPNTVQSKGGNHVTENVNNSQDYKSRKTGSDEEDSDETFDECFDPEFLNLVEQDFTDAEDNSDEMACNGNKKNDSVMQDFYDKIKTAGKLDSDDDVDTGSQDSDETHISDEDDDAGSHNADEENDEGSLDSDEVFDTGTHESDEDVDTGIHVSNETHVSNEDVDTGIHDSDEDVDTGTHDSDETHNSDKDVDTGIHDSDEDVDTGTHDSDEDVDTVTQYSDKETDMVGKCNADDNMDVSGTQDFDDNLHTAGMHGSDKRSKTADKFDIDDEGTNREIYTREEIDFTKSRAVLSTSQKACTSTTALSVSEKHPTDHNTKLDNPESDAYLQGGVEPMPDSEDLCAFLDSTFGDVTEEPSLKILSHVLYNNEDVAGENADDHLAENDEENGVKLGIKDNKNINNENKLSTSASENSDLGNLNSESELENVSMKTNFKDETQRNSACIHVLPTSDETIEHLESMFDDSFDEVEIRNEDQVHSSQETVFSKCPTHEHHSFSTRDKTAQSSSKSFQHHSERENCHPLQDKVNSLCSSANTVSFVSRLPDPYNRDIDHSRDDSTHYQRCEDLQNQDPYSQDLPIQDNLTEDKQSQDVLSQLQRSQDITGQNLLHNDDQHHLSENCLSQDQSCLSKESSLNFNTSTDLFGCSGNSSVALCNDTYSQSLTHDGVHFFPNSSRVEEFRTAICSPLRNGKLEIEEKVKTVQFARRLSCVKTIQLIDIEMKMRQNPGLKLPAIPKSCLKVQVASPCSPPCFKRDTKKLKLSKVFNLRKQEKLESQDLFSCSTISENSCDVIINPRAIFPGGTEDVFSCDDAAIPGTQDLFTPSPVQMSDSINSDFVLGSASCNRKGKRFKFPTWTKKPSHCQAFVSTPLEGFTDKLCASREELSGLVSPKLSQGSEDSFAQNSASLFLDSFDDLHVTNSSSAQVVRYPFQLENHSLRTTNLGKRKDISPICIGFNSQSRGDNHIPTGEVTLDTGTPDLFGTSNVSASTSGFRSSKKFQSSNLATNFTFPVKRLFLD</sequence>
<dbReference type="GO" id="GO:0005634">
    <property type="term" value="C:nucleus"/>
    <property type="evidence" value="ECO:0007669"/>
    <property type="project" value="TreeGrafter"/>
</dbReference>
<gene>
    <name evidence="3" type="ORF">KP79_PYT18928</name>
</gene>
<reference evidence="3 4" key="1">
    <citation type="journal article" date="2017" name="Nat. Ecol. Evol.">
        <title>Scallop genome provides insights into evolution of bilaterian karyotype and development.</title>
        <authorList>
            <person name="Wang S."/>
            <person name="Zhang J."/>
            <person name="Jiao W."/>
            <person name="Li J."/>
            <person name="Xun X."/>
            <person name="Sun Y."/>
            <person name="Guo X."/>
            <person name="Huan P."/>
            <person name="Dong B."/>
            <person name="Zhang L."/>
            <person name="Hu X."/>
            <person name="Sun X."/>
            <person name="Wang J."/>
            <person name="Zhao C."/>
            <person name="Wang Y."/>
            <person name="Wang D."/>
            <person name="Huang X."/>
            <person name="Wang R."/>
            <person name="Lv J."/>
            <person name="Li Y."/>
            <person name="Zhang Z."/>
            <person name="Liu B."/>
            <person name="Lu W."/>
            <person name="Hui Y."/>
            <person name="Liang J."/>
            <person name="Zhou Z."/>
            <person name="Hou R."/>
            <person name="Li X."/>
            <person name="Liu Y."/>
            <person name="Li H."/>
            <person name="Ning X."/>
            <person name="Lin Y."/>
            <person name="Zhao L."/>
            <person name="Xing Q."/>
            <person name="Dou J."/>
            <person name="Li Y."/>
            <person name="Mao J."/>
            <person name="Guo H."/>
            <person name="Dou H."/>
            <person name="Li T."/>
            <person name="Mu C."/>
            <person name="Jiang W."/>
            <person name="Fu Q."/>
            <person name="Fu X."/>
            <person name="Miao Y."/>
            <person name="Liu J."/>
            <person name="Yu Q."/>
            <person name="Li R."/>
            <person name="Liao H."/>
            <person name="Li X."/>
            <person name="Kong Y."/>
            <person name="Jiang Z."/>
            <person name="Chourrout D."/>
            <person name="Li R."/>
            <person name="Bao Z."/>
        </authorList>
    </citation>
    <scope>NUCLEOTIDE SEQUENCE [LARGE SCALE GENOMIC DNA]</scope>
    <source>
        <strain evidence="3 4">PY_sf001</strain>
    </source>
</reference>
<dbReference type="Gene3D" id="2.40.50.140">
    <property type="entry name" value="Nucleic acid-binding proteins"/>
    <property type="match status" value="1"/>
</dbReference>
<dbReference type="STRING" id="6573.A0A210QZK6"/>
<dbReference type="EMBL" id="NEDP02001154">
    <property type="protein sequence ID" value="OWF54184.1"/>
    <property type="molecule type" value="Genomic_DNA"/>
</dbReference>
<feature type="region of interest" description="Disordered" evidence="1">
    <location>
        <begin position="963"/>
        <end position="982"/>
    </location>
</feature>
<dbReference type="PANTHER" id="PTHR35537:SF1">
    <property type="entry name" value="DNA DAMAGE-INDUCED APOPTOSIS SUPPRESSOR PROTEIN"/>
    <property type="match status" value="1"/>
</dbReference>
<keyword evidence="4" id="KW-1185">Reference proteome</keyword>
<feature type="region of interest" description="Disordered" evidence="1">
    <location>
        <begin position="1132"/>
        <end position="1176"/>
    </location>
</feature>
<feature type="domain" description="Replication factor A C-terminal" evidence="2">
    <location>
        <begin position="14"/>
        <end position="99"/>
    </location>
</feature>
<feature type="compositionally biased region" description="Basic and acidic residues" evidence="1">
    <location>
        <begin position="450"/>
        <end position="462"/>
    </location>
</feature>
<evidence type="ECO:0000256" key="1">
    <source>
        <dbReference type="SAM" id="MobiDB-lite"/>
    </source>
</evidence>
<feature type="compositionally biased region" description="Polar residues" evidence="1">
    <location>
        <begin position="660"/>
        <end position="681"/>
    </location>
</feature>
<feature type="region of interest" description="Disordered" evidence="1">
    <location>
        <begin position="537"/>
        <end position="559"/>
    </location>
</feature>
<name>A0A210QZK6_MIZYE</name>
<evidence type="ECO:0000313" key="3">
    <source>
        <dbReference type="EMBL" id="OWF54184.1"/>
    </source>
</evidence>
<feature type="region of interest" description="Disordered" evidence="1">
    <location>
        <begin position="1053"/>
        <end position="1082"/>
    </location>
</feature>
<feature type="region of interest" description="Disordered" evidence="1">
    <location>
        <begin position="748"/>
        <end position="925"/>
    </location>
</feature>
<feature type="compositionally biased region" description="Basic and acidic residues" evidence="1">
    <location>
        <begin position="835"/>
        <end position="856"/>
    </location>
</feature>
<dbReference type="SUPFAM" id="SSF50249">
    <property type="entry name" value="Nucleic acid-binding proteins"/>
    <property type="match status" value="1"/>
</dbReference>
<dbReference type="PANTHER" id="PTHR35537">
    <property type="entry name" value="DNA DAMAGE-INDUCIBLE APOPTOSIS SUPPRESSOR PROTEIN DDIAS"/>
    <property type="match status" value="1"/>
</dbReference>
<dbReference type="InterPro" id="IPR013955">
    <property type="entry name" value="Rep_factor-A_C"/>
</dbReference>
<protein>
    <submittedName>
        <fullName evidence="3">Nitric oxide-inducible gene protein</fullName>
    </submittedName>
</protein>
<dbReference type="OrthoDB" id="6112302at2759"/>
<feature type="compositionally biased region" description="Basic and acidic residues" evidence="1">
    <location>
        <begin position="763"/>
        <end position="780"/>
    </location>
</feature>
<feature type="region of interest" description="Disordered" evidence="1">
    <location>
        <begin position="656"/>
        <end position="698"/>
    </location>
</feature>
<feature type="compositionally biased region" description="Acidic residues" evidence="1">
    <location>
        <begin position="857"/>
        <end position="873"/>
    </location>
</feature>
<evidence type="ECO:0000313" key="4">
    <source>
        <dbReference type="Proteomes" id="UP000242188"/>
    </source>
</evidence>
<dbReference type="InterPro" id="IPR012340">
    <property type="entry name" value="NA-bd_OB-fold"/>
</dbReference>
<feature type="compositionally biased region" description="Basic and acidic residues" evidence="1">
    <location>
        <begin position="967"/>
        <end position="980"/>
    </location>
</feature>
<feature type="compositionally biased region" description="Basic and acidic residues" evidence="1">
    <location>
        <begin position="1147"/>
        <end position="1160"/>
    </location>
</feature>
<organism evidence="3 4">
    <name type="scientific">Mizuhopecten yessoensis</name>
    <name type="common">Japanese scallop</name>
    <name type="synonym">Patinopecten yessoensis</name>
    <dbReference type="NCBI Taxonomy" id="6573"/>
    <lineage>
        <taxon>Eukaryota</taxon>
        <taxon>Metazoa</taxon>
        <taxon>Spiralia</taxon>
        <taxon>Lophotrochozoa</taxon>
        <taxon>Mollusca</taxon>
        <taxon>Bivalvia</taxon>
        <taxon>Autobranchia</taxon>
        <taxon>Pteriomorphia</taxon>
        <taxon>Pectinida</taxon>
        <taxon>Pectinoidea</taxon>
        <taxon>Pectinidae</taxon>
        <taxon>Mizuhopecten</taxon>
    </lineage>
</organism>
<evidence type="ECO:0000259" key="2">
    <source>
        <dbReference type="Pfam" id="PF08646"/>
    </source>
</evidence>
<proteinExistence type="predicted"/>
<comment type="caution">
    <text evidence="3">The sequence shown here is derived from an EMBL/GenBank/DDBJ whole genome shotgun (WGS) entry which is preliminary data.</text>
</comment>
<feature type="compositionally biased region" description="Acidic residues" evidence="1">
    <location>
        <begin position="781"/>
        <end position="794"/>
    </location>
</feature>
<feature type="compositionally biased region" description="Polar residues" evidence="1">
    <location>
        <begin position="1064"/>
        <end position="1080"/>
    </location>
</feature>
<dbReference type="Pfam" id="PF08646">
    <property type="entry name" value="Rep_fac-A_C"/>
    <property type="match status" value="1"/>
</dbReference>
<accession>A0A210QZK6</accession>
<dbReference type="GO" id="GO:0005737">
    <property type="term" value="C:cytoplasm"/>
    <property type="evidence" value="ECO:0007669"/>
    <property type="project" value="TreeGrafter"/>
</dbReference>
<dbReference type="InterPro" id="IPR043522">
    <property type="entry name" value="DDIAS"/>
</dbReference>
<feature type="region of interest" description="Disordered" evidence="1">
    <location>
        <begin position="297"/>
        <end position="322"/>
    </location>
</feature>
<dbReference type="Proteomes" id="UP000242188">
    <property type="component" value="Unassembled WGS sequence"/>
</dbReference>
<dbReference type="GO" id="GO:1902230">
    <property type="term" value="P:negative regulation of intrinsic apoptotic signaling pathway in response to DNA damage"/>
    <property type="evidence" value="ECO:0007669"/>
    <property type="project" value="InterPro"/>
</dbReference>
<feature type="compositionally biased region" description="Basic and acidic residues" evidence="1">
    <location>
        <begin position="914"/>
        <end position="925"/>
    </location>
</feature>
<feature type="region of interest" description="Disordered" evidence="1">
    <location>
        <begin position="445"/>
        <end position="467"/>
    </location>
</feature>
<feature type="compositionally biased region" description="Polar residues" evidence="1">
    <location>
        <begin position="311"/>
        <end position="322"/>
    </location>
</feature>